<dbReference type="EMBL" id="CP077715">
    <property type="protein sequence ID" value="QXJ33350.1"/>
    <property type="molecule type" value="Genomic_DNA"/>
</dbReference>
<proteinExistence type="predicted"/>
<name>A0A8F5BXT9_9CREN</name>
<accession>A0A8F5BXT9</accession>
<dbReference type="RefSeq" id="WP_218258831.1">
    <property type="nucleotide sequence ID" value="NZ_CP077713.1"/>
</dbReference>
<feature type="domain" description="Mannose-1-phosphate guanyltransferase C-terminal" evidence="3">
    <location>
        <begin position="252"/>
        <end position="320"/>
    </location>
</feature>
<dbReference type="InterPro" id="IPR005835">
    <property type="entry name" value="NTP_transferase_dom"/>
</dbReference>
<dbReference type="InterPro" id="IPR050065">
    <property type="entry name" value="GlmU-like"/>
</dbReference>
<dbReference type="Proteomes" id="UP000693941">
    <property type="component" value="Chromosome"/>
</dbReference>
<dbReference type="PANTHER" id="PTHR43584:SF8">
    <property type="entry name" value="N-ACETYLMURAMATE ALPHA-1-PHOSPHATE URIDYLYLTRANSFERASE"/>
    <property type="match status" value="1"/>
</dbReference>
<reference evidence="4 7" key="1">
    <citation type="journal article" date="2021" name="Environ. Microbiol.">
        <title>New insights into the diversity and evolution of the archaeal mobilome from three complete genomes of Saccharolobus shibatae.</title>
        <authorList>
            <person name="Medvedeva S."/>
            <person name="Brandt D."/>
            <person name="Cvirkaite-Krupovic V."/>
            <person name="Liu Y."/>
            <person name="Severinov K."/>
            <person name="Ishino S."/>
            <person name="Ishino Y."/>
            <person name="Prangishvili D."/>
            <person name="Kalinowski J."/>
            <person name="Krupovic M."/>
        </authorList>
    </citation>
    <scope>NUCLEOTIDE SEQUENCE</scope>
    <source>
        <strain evidence="4">BEU9</strain>
        <strain evidence="5 7">S38A</strain>
    </source>
</reference>
<evidence type="ECO:0000259" key="2">
    <source>
        <dbReference type="Pfam" id="PF00483"/>
    </source>
</evidence>
<organism evidence="4 6">
    <name type="scientific">Saccharolobus shibatae</name>
    <dbReference type="NCBI Taxonomy" id="2286"/>
    <lineage>
        <taxon>Archaea</taxon>
        <taxon>Thermoproteota</taxon>
        <taxon>Thermoprotei</taxon>
        <taxon>Sulfolobales</taxon>
        <taxon>Sulfolobaceae</taxon>
        <taxon>Saccharolobus</taxon>
    </lineage>
</organism>
<sequence length="360" mass="39217">MKAIVLAGGKGEGLLPYTDKVQKEAITVLGKAIINYTIDGLKKAGIKEFEIIVNEKGNQIEEEVEKLDVSFETIVQKRQGIDGAVLDGMEKIDDDVFVLAFGDIIAPAEFYKSLMDTYIMTGRQAVIPLVPVSEGTETYGLVKIIDNKLKVVKESSTLALGGAYILPKPKDNFTSLLDYIDLLASEAKLNYFIWSENWVDIGYPEDLLFALETLLRRKESVISDKAEISKNAIIGKGVIVEDNAIIEDYAIIKGPAYIGKNAYVGSFSLVRDYSSIEEGAKIGAYCEIAHSLIEPFAEVGSKSYLTYSIVGKGAKIGASVITASYPAQSLSRPRFNKLGALISPEKVIKHGSIIEAGMKI</sequence>
<protein>
    <submittedName>
        <fullName evidence="4">Sugar-phosphate nucleotidyl transferase</fullName>
    </submittedName>
</protein>
<dbReference type="Pfam" id="PF00483">
    <property type="entry name" value="NTP_transferase"/>
    <property type="match status" value="1"/>
</dbReference>
<evidence type="ECO:0000313" key="7">
    <source>
        <dbReference type="Proteomes" id="UP000694036"/>
    </source>
</evidence>
<dbReference type="GO" id="GO:0016779">
    <property type="term" value="F:nucleotidyltransferase activity"/>
    <property type="evidence" value="ECO:0007669"/>
    <property type="project" value="UniProtKB-ARBA"/>
</dbReference>
<dbReference type="EMBL" id="CP077713">
    <property type="protein sequence ID" value="QXJ36465.1"/>
    <property type="molecule type" value="Genomic_DNA"/>
</dbReference>
<dbReference type="GeneID" id="65561439"/>
<evidence type="ECO:0000313" key="5">
    <source>
        <dbReference type="EMBL" id="QXJ36465.1"/>
    </source>
</evidence>
<dbReference type="AlphaFoldDB" id="A0A8F5BXT9"/>
<evidence type="ECO:0000313" key="6">
    <source>
        <dbReference type="Proteomes" id="UP000693941"/>
    </source>
</evidence>
<feature type="domain" description="Nucleotidyl transferase" evidence="2">
    <location>
        <begin position="2"/>
        <end position="210"/>
    </location>
</feature>
<dbReference type="CDD" id="cd04181">
    <property type="entry name" value="NTP_transferase"/>
    <property type="match status" value="1"/>
</dbReference>
<evidence type="ECO:0000259" key="3">
    <source>
        <dbReference type="Pfam" id="PF25087"/>
    </source>
</evidence>
<dbReference type="PANTHER" id="PTHR43584">
    <property type="entry name" value="NUCLEOTIDYL TRANSFERASE"/>
    <property type="match status" value="1"/>
</dbReference>
<dbReference type="InterPro" id="IPR056729">
    <property type="entry name" value="GMPPB_C"/>
</dbReference>
<dbReference type="Pfam" id="PF25087">
    <property type="entry name" value="GMPPB_C"/>
    <property type="match status" value="1"/>
</dbReference>
<keyword evidence="1 4" id="KW-0808">Transferase</keyword>
<gene>
    <name evidence="4" type="ORF">J5U21_03027</name>
    <name evidence="5" type="ORF">J5U22_03038</name>
</gene>
<keyword evidence="7" id="KW-1185">Reference proteome</keyword>
<evidence type="ECO:0000256" key="1">
    <source>
        <dbReference type="ARBA" id="ARBA00022679"/>
    </source>
</evidence>
<dbReference type="Proteomes" id="UP000694036">
    <property type="component" value="Chromosome"/>
</dbReference>
<evidence type="ECO:0000313" key="4">
    <source>
        <dbReference type="EMBL" id="QXJ33350.1"/>
    </source>
</evidence>